<dbReference type="Pfam" id="PF13365">
    <property type="entry name" value="Trypsin_2"/>
    <property type="match status" value="1"/>
</dbReference>
<dbReference type="SUPFAM" id="SSF50494">
    <property type="entry name" value="Trypsin-like serine proteases"/>
    <property type="match status" value="1"/>
</dbReference>
<gene>
    <name evidence="2" type="ORF">ACFPWV_02725</name>
</gene>
<comment type="caution">
    <text evidence="2">The sequence shown here is derived from an EMBL/GenBank/DDBJ whole genome shotgun (WGS) entry which is preliminary data.</text>
</comment>
<accession>A0ABW0DJJ7</accession>
<proteinExistence type="predicted"/>
<evidence type="ECO:0000313" key="3">
    <source>
        <dbReference type="Proteomes" id="UP001596035"/>
    </source>
</evidence>
<sequence>MRRQQDDDPDGCVRRAWVTVHARGASRTGLGAGVVVADGFLLTCAHVVNAALGRDKWESAVPTAAEMLWVTVSFPCLGSDQHPVELVSWLAPEPSDGHWWEGDLALLRVDLRDPGLSPAPVRETPGRWLSTWYANGAPRSLVDVYVQASMGPWYMLDPGYAPLEIEPGHSGAPLWDRERGCVTGLVVSTEPDRPRSYAIKASRMVELLHSTGVFPAGTTAPSDPRTRARRREMADALDGLPDGKLERCAVRVGNALGLSWTPGTGAELADAALGHPRGIPALLSTLTSFEAVALRVREAAAKLGPVRLLTQEEYDDLEDLLGPAAYPETCAAARRAVPHLSFTHAGQAGVGALVEDLEDRASEPGVVPPLIQVIEEVAASRRDGGDLLREWSQSVITRLGVSPDAMAQCRWSAKSRAASRTARPVLRVWLWPQPDADAFHYDIRLYDHDAHEEPARTWTDGDALRDRDELCAALSDAVDDLDQYEDSTGVEFLLEEGFFHLAVDRLPTRAGSLGTRPIGLDRAVVLRGQNVSRSGARKTRWEHGRSTVAEPYVLHELHSANGTLSKRSEIACVIACCPPDQRDGTLALCRYLGVPVVLWHRAAHGPDTAEALRAVVHDDWPHSLREQVRQQRAEALHDTLHMGAHLALLWEDPSWSPPRRRLANPTRREGGAA</sequence>
<evidence type="ECO:0000259" key="1">
    <source>
        <dbReference type="Pfam" id="PF20028"/>
    </source>
</evidence>
<keyword evidence="3" id="KW-1185">Reference proteome</keyword>
<dbReference type="InterPro" id="IPR009003">
    <property type="entry name" value="Peptidase_S1_PA"/>
</dbReference>
<feature type="domain" description="vWA-MoxR associated protein C-terminal" evidence="1">
    <location>
        <begin position="438"/>
        <end position="653"/>
    </location>
</feature>
<dbReference type="Gene3D" id="2.40.10.10">
    <property type="entry name" value="Trypsin-like serine proteases"/>
    <property type="match status" value="1"/>
</dbReference>
<evidence type="ECO:0000313" key="2">
    <source>
        <dbReference type="EMBL" id="MFC5238841.1"/>
    </source>
</evidence>
<dbReference type="RefSeq" id="WP_344564385.1">
    <property type="nucleotide sequence ID" value="NZ_BAAATG010000033.1"/>
</dbReference>
<reference evidence="3" key="1">
    <citation type="journal article" date="2019" name="Int. J. Syst. Evol. Microbiol.">
        <title>The Global Catalogue of Microorganisms (GCM) 10K type strain sequencing project: providing services to taxonomists for standard genome sequencing and annotation.</title>
        <authorList>
            <consortium name="The Broad Institute Genomics Platform"/>
            <consortium name="The Broad Institute Genome Sequencing Center for Infectious Disease"/>
            <person name="Wu L."/>
            <person name="Ma J."/>
        </authorList>
    </citation>
    <scope>NUCLEOTIDE SEQUENCE [LARGE SCALE GENOMIC DNA]</scope>
    <source>
        <strain evidence="3">CGMCC 4.7131</strain>
    </source>
</reference>
<name>A0ABW0DJJ7_9ACTN</name>
<organism evidence="2 3">
    <name type="scientific">Streptomyces atrovirens</name>
    <dbReference type="NCBI Taxonomy" id="285556"/>
    <lineage>
        <taxon>Bacteria</taxon>
        <taxon>Bacillati</taxon>
        <taxon>Actinomycetota</taxon>
        <taxon>Actinomycetes</taxon>
        <taxon>Kitasatosporales</taxon>
        <taxon>Streptomycetaceae</taxon>
        <taxon>Streptomyces</taxon>
    </lineage>
</organism>
<protein>
    <submittedName>
        <fullName evidence="2">Trypsin-like peptidase domain-containing protein</fullName>
    </submittedName>
</protein>
<dbReference type="InterPro" id="IPR043504">
    <property type="entry name" value="Peptidase_S1_PA_chymotrypsin"/>
</dbReference>
<dbReference type="Proteomes" id="UP001596035">
    <property type="component" value="Unassembled WGS sequence"/>
</dbReference>
<dbReference type="Pfam" id="PF20028">
    <property type="entry name" value="VMAP-C"/>
    <property type="match status" value="1"/>
</dbReference>
<dbReference type="InterPro" id="IPR045450">
    <property type="entry name" value="VMAP_C"/>
</dbReference>
<dbReference type="EMBL" id="JBHSKN010000003">
    <property type="protein sequence ID" value="MFC5238841.1"/>
    <property type="molecule type" value="Genomic_DNA"/>
</dbReference>